<evidence type="ECO:0008006" key="3">
    <source>
        <dbReference type="Google" id="ProtNLM"/>
    </source>
</evidence>
<proteinExistence type="predicted"/>
<keyword evidence="2" id="KW-1185">Reference proteome</keyword>
<dbReference type="Proteomes" id="UP000267077">
    <property type="component" value="Unassembled WGS sequence"/>
</dbReference>
<comment type="caution">
    <text evidence="1">The sequence shown here is derived from an EMBL/GenBank/DDBJ whole genome shotgun (WGS) entry which is preliminary data.</text>
</comment>
<gene>
    <name evidence="1" type="ORF">EKH79_02470</name>
</gene>
<evidence type="ECO:0000313" key="2">
    <source>
        <dbReference type="Proteomes" id="UP000267077"/>
    </source>
</evidence>
<dbReference type="EMBL" id="RYZR01000002">
    <property type="protein sequence ID" value="RUL66853.1"/>
    <property type="molecule type" value="Genomic_DNA"/>
</dbReference>
<dbReference type="OrthoDB" id="5866325at2"/>
<organism evidence="1 2">
    <name type="scientific">Dyella dinghuensis</name>
    <dbReference type="NCBI Taxonomy" id="1920169"/>
    <lineage>
        <taxon>Bacteria</taxon>
        <taxon>Pseudomonadati</taxon>
        <taxon>Pseudomonadota</taxon>
        <taxon>Gammaproteobacteria</taxon>
        <taxon>Lysobacterales</taxon>
        <taxon>Rhodanobacteraceae</taxon>
        <taxon>Dyella</taxon>
    </lineage>
</organism>
<protein>
    <recommendedName>
        <fullName evidence="3">Lipoprotein</fullName>
    </recommendedName>
</protein>
<reference evidence="1 2" key="1">
    <citation type="submission" date="2018-12" db="EMBL/GenBank/DDBJ databases">
        <title>Dyella dinghuensis sp. nov. DHOA06 and Dyella choica sp. nov. 4M-K27, isolated from forest soil.</title>
        <authorList>
            <person name="Qiu L.-H."/>
            <person name="Gao Z.-H."/>
        </authorList>
    </citation>
    <scope>NUCLEOTIDE SEQUENCE [LARGE SCALE GENOMIC DNA]</scope>
    <source>
        <strain evidence="1 2">DHOA06</strain>
    </source>
</reference>
<name>A0A3S0WRT0_9GAMM</name>
<accession>A0A3S0WRT0</accession>
<evidence type="ECO:0000313" key="1">
    <source>
        <dbReference type="EMBL" id="RUL66853.1"/>
    </source>
</evidence>
<dbReference type="PROSITE" id="PS51257">
    <property type="entry name" value="PROKAR_LIPOPROTEIN"/>
    <property type="match status" value="1"/>
</dbReference>
<dbReference type="AlphaFoldDB" id="A0A3S0WRT0"/>
<sequence>METFGMKIFAWIGLPLVVVIAGCKSTPPVNGHVVPEAHLTGGQFAQSDPNRMATLELRDNLAALYLLMDKLYKRNPHQWAKSGAVSREAAEAQVRDAIDHRKPLPGLGELRDIKAMSRALDPDFQGDRVAALIYGTADMLVTAHGGKQNLYLLDGLDAQRVYNAARNVEIAMWRLAQSKDSQGQPLLVSNELSEHDRNLSFERLFGGIVGRTDLVAEFTAEKYRRSAINYLQSFVGGQFLQFIPVQAVMPAS</sequence>